<dbReference type="Gene3D" id="3.30.450.20">
    <property type="entry name" value="PAS domain"/>
    <property type="match status" value="2"/>
</dbReference>
<evidence type="ECO:0000256" key="1">
    <source>
        <dbReference type="ARBA" id="ARBA00022801"/>
    </source>
</evidence>
<dbReference type="Pfam" id="PF13581">
    <property type="entry name" value="HATPase_c_2"/>
    <property type="match status" value="1"/>
</dbReference>
<dbReference type="Pfam" id="PF00989">
    <property type="entry name" value="PAS"/>
    <property type="match status" value="1"/>
</dbReference>
<dbReference type="CDD" id="cd16936">
    <property type="entry name" value="HATPase_RsbW-like"/>
    <property type="match status" value="1"/>
</dbReference>
<feature type="domain" description="PAS" evidence="2">
    <location>
        <begin position="24"/>
        <end position="53"/>
    </location>
</feature>
<organism evidence="3 4">
    <name type="scientific">Wenjunlia tyrosinilytica</name>
    <dbReference type="NCBI Taxonomy" id="1544741"/>
    <lineage>
        <taxon>Bacteria</taxon>
        <taxon>Bacillati</taxon>
        <taxon>Actinomycetota</taxon>
        <taxon>Actinomycetes</taxon>
        <taxon>Kitasatosporales</taxon>
        <taxon>Streptomycetaceae</taxon>
        <taxon>Wenjunlia</taxon>
    </lineage>
</organism>
<keyword evidence="4" id="KW-1185">Reference proteome</keyword>
<dbReference type="Gene3D" id="3.30.450.40">
    <property type="match status" value="1"/>
</dbReference>
<dbReference type="SMART" id="SM00091">
    <property type="entry name" value="PAS"/>
    <property type="match status" value="2"/>
</dbReference>
<dbReference type="EMBL" id="BMMS01000015">
    <property type="protein sequence ID" value="GGO90758.1"/>
    <property type="molecule type" value="Genomic_DNA"/>
</dbReference>
<dbReference type="PANTHER" id="PTHR43156">
    <property type="entry name" value="STAGE II SPORULATION PROTEIN E-RELATED"/>
    <property type="match status" value="1"/>
</dbReference>
<dbReference type="Gene3D" id="3.60.40.10">
    <property type="entry name" value="PPM-type phosphatase domain"/>
    <property type="match status" value="1"/>
</dbReference>
<dbReference type="SUPFAM" id="SSF55785">
    <property type="entry name" value="PYP-like sensor domain (PAS domain)"/>
    <property type="match status" value="2"/>
</dbReference>
<dbReference type="InterPro" id="IPR000014">
    <property type="entry name" value="PAS"/>
</dbReference>
<dbReference type="InterPro" id="IPR029016">
    <property type="entry name" value="GAF-like_dom_sf"/>
</dbReference>
<dbReference type="InterPro" id="IPR013767">
    <property type="entry name" value="PAS_fold"/>
</dbReference>
<dbReference type="FunFam" id="3.60.40.10:FF:000031">
    <property type="entry name" value="PAS sensor protein"/>
    <property type="match status" value="1"/>
</dbReference>
<comment type="caution">
    <text evidence="3">The sequence shown here is derived from an EMBL/GenBank/DDBJ whole genome shotgun (WGS) entry which is preliminary data.</text>
</comment>
<dbReference type="GO" id="GO:0006355">
    <property type="term" value="P:regulation of DNA-templated transcription"/>
    <property type="evidence" value="ECO:0007669"/>
    <property type="project" value="InterPro"/>
</dbReference>
<dbReference type="SUPFAM" id="SSF55781">
    <property type="entry name" value="GAF domain-like"/>
    <property type="match status" value="1"/>
</dbReference>
<keyword evidence="1" id="KW-0378">Hydrolase</keyword>
<dbReference type="Pfam" id="PF08448">
    <property type="entry name" value="PAS_4"/>
    <property type="match status" value="1"/>
</dbReference>
<dbReference type="InterPro" id="IPR052016">
    <property type="entry name" value="Bact_Sigma-Reg"/>
</dbReference>
<evidence type="ECO:0000259" key="2">
    <source>
        <dbReference type="PROSITE" id="PS50112"/>
    </source>
</evidence>
<evidence type="ECO:0000313" key="4">
    <source>
        <dbReference type="Proteomes" id="UP000641932"/>
    </source>
</evidence>
<dbReference type="PROSITE" id="PS50112">
    <property type="entry name" value="PAS"/>
    <property type="match status" value="1"/>
</dbReference>
<proteinExistence type="predicted"/>
<dbReference type="PANTHER" id="PTHR43156:SF2">
    <property type="entry name" value="STAGE II SPORULATION PROTEIN E"/>
    <property type="match status" value="1"/>
</dbReference>
<dbReference type="InterPro" id="IPR013656">
    <property type="entry name" value="PAS_4"/>
</dbReference>
<name>A0A917ZTI4_9ACTN</name>
<dbReference type="GO" id="GO:0016791">
    <property type="term" value="F:phosphatase activity"/>
    <property type="evidence" value="ECO:0007669"/>
    <property type="project" value="TreeGrafter"/>
</dbReference>
<protein>
    <recommendedName>
        <fullName evidence="2">PAS domain-containing protein</fullName>
    </recommendedName>
</protein>
<dbReference type="AlphaFoldDB" id="A0A917ZTI4"/>
<dbReference type="InterPro" id="IPR035965">
    <property type="entry name" value="PAS-like_dom_sf"/>
</dbReference>
<dbReference type="SUPFAM" id="SSF81606">
    <property type="entry name" value="PP2C-like"/>
    <property type="match status" value="1"/>
</dbReference>
<reference evidence="3" key="1">
    <citation type="journal article" date="2014" name="Int. J. Syst. Evol. Microbiol.">
        <title>Complete genome sequence of Corynebacterium casei LMG S-19264T (=DSM 44701T), isolated from a smear-ripened cheese.</title>
        <authorList>
            <consortium name="US DOE Joint Genome Institute (JGI-PGF)"/>
            <person name="Walter F."/>
            <person name="Albersmeier A."/>
            <person name="Kalinowski J."/>
            <person name="Ruckert C."/>
        </authorList>
    </citation>
    <scope>NUCLEOTIDE SEQUENCE</scope>
    <source>
        <strain evidence="3">CGMCC 4.7201</strain>
    </source>
</reference>
<dbReference type="InterPro" id="IPR001932">
    <property type="entry name" value="PPM-type_phosphatase-like_dom"/>
</dbReference>
<gene>
    <name evidence="3" type="ORF">GCM10012280_37020</name>
</gene>
<reference evidence="3" key="2">
    <citation type="submission" date="2020-09" db="EMBL/GenBank/DDBJ databases">
        <authorList>
            <person name="Sun Q."/>
            <person name="Zhou Y."/>
        </authorList>
    </citation>
    <scope>NUCLEOTIDE SEQUENCE</scope>
    <source>
        <strain evidence="3">CGMCC 4.7201</strain>
    </source>
</reference>
<dbReference type="InterPro" id="IPR036457">
    <property type="entry name" value="PPM-type-like_dom_sf"/>
</dbReference>
<dbReference type="SMART" id="SM00331">
    <property type="entry name" value="PP2C_SIG"/>
    <property type="match status" value="1"/>
</dbReference>
<dbReference type="SUPFAM" id="SSF55874">
    <property type="entry name" value="ATPase domain of HSP90 chaperone/DNA topoisomerase II/histidine kinase"/>
    <property type="match status" value="1"/>
</dbReference>
<dbReference type="NCBIfam" id="TIGR00229">
    <property type="entry name" value="sensory_box"/>
    <property type="match status" value="1"/>
</dbReference>
<dbReference type="RefSeq" id="WP_189132826.1">
    <property type="nucleotide sequence ID" value="NZ_BMMS01000015.1"/>
</dbReference>
<dbReference type="InterPro" id="IPR036890">
    <property type="entry name" value="HATPase_C_sf"/>
</dbReference>
<dbReference type="FunFam" id="3.30.565.10:FF:000028">
    <property type="entry name" value="PAS sensor protein"/>
    <property type="match status" value="1"/>
</dbReference>
<dbReference type="Gene3D" id="3.30.565.10">
    <property type="entry name" value="Histidine kinase-like ATPase, C-terminal domain"/>
    <property type="match status" value="1"/>
</dbReference>
<evidence type="ECO:0000313" key="3">
    <source>
        <dbReference type="EMBL" id="GGO90758.1"/>
    </source>
</evidence>
<dbReference type="Proteomes" id="UP000641932">
    <property type="component" value="Unassembled WGS sequence"/>
</dbReference>
<accession>A0A917ZTI4</accession>
<dbReference type="InterPro" id="IPR003594">
    <property type="entry name" value="HATPase_dom"/>
</dbReference>
<sequence>MSPWNTVESLDFRGPLAVTKAATVVLDAHGRVIGWSPAAEALLGYRADEVMGRPVEALLAKPLGGGGGLWSGDRPTPATVRSEVIEVRRGDGGTMPLAATTCSLGDGAEGPAWVLVAAELEAERKWETAQSLLRGLATQSPIGLAIYDASLRLAWANAACSEALEGPLANSVGSSPDELYPDGKVVSEGHPSSLEAVMRQVLETGEPVIDLHFRGRPPSDPDRDHIWSCSYYRLLDARGQPLGVCEDAFDITDRYRAQQRLALLVRAGGAIGTTLDVWATAREVAEVTVPEFADAVAVDLVEEVLDGEELTAETAAGQPLVRVAHRVRVDREGAHEVLHRGPSARERVEYHPSSPQARSLAYGRSLVDDAPGAADVPEVPDAHCRLVVRLRAGGATLGVVTFLRSRTPADFDRDEIGLAEELAARTAVCLDNSRRYTRERVAAITLQRSLLPRTVPEQTGVEAAFRYLPADNLSGVGGDWFDVIPLSGCRIGLVVGDVVGRGLSAAATMGRLRTTVRALALLDLPPDELLARLDDLVGQAAKDWAAVHGSAPPGTPTSGGIDADEAVGVTCLYAVYDPVSGRCTVARAGHLPPAVARPDAPVDFPDLPAGPPLGLGGLPFETTEVELPEGTLLALFTDGLVQSPDRDMAAGLERIRETLSERGDSLELLCDRALATLVPDGSPADDAALLLVRTRKLGEGQVAEWTLPADPAAVGKARSVVTRQLGEWGLAALDFTTELVVSELVTNAIRYASGPIRLRLIRDRAFLIEVSDTGHTSPHLRYAASDDEGGRGLFIVTQLVQRWGTRYTSEGKTIWTEQARPEPEEPSLGQVA</sequence>
<dbReference type="CDD" id="cd00130">
    <property type="entry name" value="PAS"/>
    <property type="match status" value="1"/>
</dbReference>
<dbReference type="Pfam" id="PF07228">
    <property type="entry name" value="SpoIIE"/>
    <property type="match status" value="1"/>
</dbReference>